<name>A0A815WNB3_9BILA</name>
<feature type="non-terminal residue" evidence="2">
    <location>
        <position position="1"/>
    </location>
</feature>
<accession>A0A815WNB3</accession>
<evidence type="ECO:0000256" key="1">
    <source>
        <dbReference type="SAM" id="MobiDB-lite"/>
    </source>
</evidence>
<feature type="compositionally biased region" description="Polar residues" evidence="1">
    <location>
        <begin position="64"/>
        <end position="79"/>
    </location>
</feature>
<comment type="caution">
    <text evidence="2">The sequence shown here is derived from an EMBL/GenBank/DDBJ whole genome shotgun (WGS) entry which is preliminary data.</text>
</comment>
<sequence length="152" mass="17194">MQEIQEALDEQQNNIDSLLVHNQVNIPAEEPFAFESQIDTDTYPVDLSSRSTNESLLQIPNELENTISNVTTPSLTAPNQKEKSKKDLNNIKKELRTPSKTKRRQPKTSSNSKQTNSSMRQLTMTQLFDSFESPKSTVNSTPIKQEPETQAD</sequence>
<dbReference type="AlphaFoldDB" id="A0A815WNB3"/>
<gene>
    <name evidence="2" type="ORF">JYZ213_LOCUS46125</name>
</gene>
<dbReference type="EMBL" id="CAJNOG010005118">
    <property type="protein sequence ID" value="CAF1548174.1"/>
    <property type="molecule type" value="Genomic_DNA"/>
</dbReference>
<feature type="compositionally biased region" description="Polar residues" evidence="1">
    <location>
        <begin position="119"/>
        <end position="143"/>
    </location>
</feature>
<dbReference type="Proteomes" id="UP000663845">
    <property type="component" value="Unassembled WGS sequence"/>
</dbReference>
<protein>
    <submittedName>
        <fullName evidence="2">Uncharacterized protein</fullName>
    </submittedName>
</protein>
<reference evidence="2" key="1">
    <citation type="submission" date="2021-02" db="EMBL/GenBank/DDBJ databases">
        <authorList>
            <person name="Nowell W R."/>
        </authorList>
    </citation>
    <scope>NUCLEOTIDE SEQUENCE</scope>
</reference>
<feature type="compositionally biased region" description="Basic and acidic residues" evidence="1">
    <location>
        <begin position="80"/>
        <end position="97"/>
    </location>
</feature>
<feature type="non-terminal residue" evidence="2">
    <location>
        <position position="152"/>
    </location>
</feature>
<evidence type="ECO:0000313" key="2">
    <source>
        <dbReference type="EMBL" id="CAF1548174.1"/>
    </source>
</evidence>
<proteinExistence type="predicted"/>
<feature type="region of interest" description="Disordered" evidence="1">
    <location>
        <begin position="64"/>
        <end position="152"/>
    </location>
</feature>
<feature type="compositionally biased region" description="Low complexity" evidence="1">
    <location>
        <begin position="107"/>
        <end position="118"/>
    </location>
</feature>
<organism evidence="2 3">
    <name type="scientific">Adineta steineri</name>
    <dbReference type="NCBI Taxonomy" id="433720"/>
    <lineage>
        <taxon>Eukaryota</taxon>
        <taxon>Metazoa</taxon>
        <taxon>Spiralia</taxon>
        <taxon>Gnathifera</taxon>
        <taxon>Rotifera</taxon>
        <taxon>Eurotatoria</taxon>
        <taxon>Bdelloidea</taxon>
        <taxon>Adinetida</taxon>
        <taxon>Adinetidae</taxon>
        <taxon>Adineta</taxon>
    </lineage>
</organism>
<evidence type="ECO:0000313" key="3">
    <source>
        <dbReference type="Proteomes" id="UP000663845"/>
    </source>
</evidence>